<feature type="domain" description="Helicase ATP-binding" evidence="6">
    <location>
        <begin position="172"/>
        <end position="388"/>
    </location>
</feature>
<protein>
    <recommendedName>
        <fullName evidence="10">DNA polymerase theta</fullName>
    </recommendedName>
</protein>
<dbReference type="PROSITE" id="PS51192">
    <property type="entry name" value="HELICASE_ATP_BIND_1"/>
    <property type="match status" value="1"/>
</dbReference>
<comment type="caution">
    <text evidence="8">The sequence shown here is derived from an EMBL/GenBank/DDBJ whole genome shotgun (WGS) entry which is preliminary data.</text>
</comment>
<dbReference type="SUPFAM" id="SSF52540">
    <property type="entry name" value="P-loop containing nucleoside triphosphate hydrolases"/>
    <property type="match status" value="1"/>
</dbReference>
<dbReference type="InterPro" id="IPR014001">
    <property type="entry name" value="Helicase_ATP-bd"/>
</dbReference>
<dbReference type="PANTHER" id="PTHR47961:SF6">
    <property type="entry name" value="DNA-DIRECTED DNA POLYMERASE"/>
    <property type="match status" value="1"/>
</dbReference>
<evidence type="ECO:0000313" key="8">
    <source>
        <dbReference type="EMBL" id="KAL1890689.1"/>
    </source>
</evidence>
<organism evidence="8 9">
    <name type="scientific">Ceratocystis pirilliformis</name>
    <dbReference type="NCBI Taxonomy" id="259994"/>
    <lineage>
        <taxon>Eukaryota</taxon>
        <taxon>Fungi</taxon>
        <taxon>Dikarya</taxon>
        <taxon>Ascomycota</taxon>
        <taxon>Pezizomycotina</taxon>
        <taxon>Sordariomycetes</taxon>
        <taxon>Hypocreomycetidae</taxon>
        <taxon>Microascales</taxon>
        <taxon>Ceratocystidaceae</taxon>
        <taxon>Ceratocystis</taxon>
    </lineage>
</organism>
<dbReference type="Pfam" id="PF20470">
    <property type="entry name" value="HTH_61"/>
    <property type="match status" value="1"/>
</dbReference>
<evidence type="ECO:0000256" key="5">
    <source>
        <dbReference type="ARBA" id="ARBA00048988"/>
    </source>
</evidence>
<evidence type="ECO:0000256" key="4">
    <source>
        <dbReference type="ARBA" id="ARBA00022840"/>
    </source>
</evidence>
<dbReference type="EMBL" id="JAWDJO010000176">
    <property type="protein sequence ID" value="KAL1890689.1"/>
    <property type="molecule type" value="Genomic_DNA"/>
</dbReference>
<gene>
    <name evidence="8" type="ORF">Cpir12675_005290</name>
</gene>
<evidence type="ECO:0000313" key="9">
    <source>
        <dbReference type="Proteomes" id="UP001583280"/>
    </source>
</evidence>
<dbReference type="InterPro" id="IPR050474">
    <property type="entry name" value="Hel308_SKI2-like"/>
</dbReference>
<keyword evidence="1" id="KW-0547">Nucleotide-binding</keyword>
<evidence type="ECO:0000256" key="3">
    <source>
        <dbReference type="ARBA" id="ARBA00022806"/>
    </source>
</evidence>
<dbReference type="Pfam" id="PF25453">
    <property type="entry name" value="DUF7898"/>
    <property type="match status" value="1"/>
</dbReference>
<dbReference type="SUPFAM" id="SSF158702">
    <property type="entry name" value="Sec63 N-terminal domain-like"/>
    <property type="match status" value="1"/>
</dbReference>
<keyword evidence="2" id="KW-0378">Hydrolase</keyword>
<accession>A0ABR3YTP3</accession>
<reference evidence="8 9" key="1">
    <citation type="journal article" date="2024" name="IMA Fungus">
        <title>IMA Genome - F19 : A genome assembly and annotation guide to empower mycologists, including annotated draft genome sequences of Ceratocystis pirilliformis, Diaporthe australafricana, Fusarium ophioides, Paecilomyces lecythidis, and Sporothrix stenoceras.</title>
        <authorList>
            <person name="Aylward J."/>
            <person name="Wilson A.M."/>
            <person name="Visagie C.M."/>
            <person name="Spraker J."/>
            <person name="Barnes I."/>
            <person name="Buitendag C."/>
            <person name="Ceriani C."/>
            <person name="Del Mar Angel L."/>
            <person name="du Plessis D."/>
            <person name="Fuchs T."/>
            <person name="Gasser K."/>
            <person name="Kramer D."/>
            <person name="Li W."/>
            <person name="Munsamy K."/>
            <person name="Piso A."/>
            <person name="Price J.L."/>
            <person name="Sonnekus B."/>
            <person name="Thomas C."/>
            <person name="van der Nest A."/>
            <person name="van Dijk A."/>
            <person name="van Heerden A."/>
            <person name="van Vuuren N."/>
            <person name="Yilmaz N."/>
            <person name="Duong T.A."/>
            <person name="van der Merwe N.A."/>
            <person name="Wingfield M.J."/>
            <person name="Wingfield B.D."/>
        </authorList>
    </citation>
    <scope>NUCLEOTIDE SEQUENCE [LARGE SCALE GENOMIC DNA]</scope>
    <source>
        <strain evidence="8 9">CMW 12675</strain>
    </source>
</reference>
<keyword evidence="9" id="KW-1185">Reference proteome</keyword>
<dbReference type="CDD" id="cd18026">
    <property type="entry name" value="DEXHc_POLQ-like"/>
    <property type="match status" value="1"/>
</dbReference>
<evidence type="ECO:0008006" key="10">
    <source>
        <dbReference type="Google" id="ProtNLM"/>
    </source>
</evidence>
<name>A0ABR3YTP3_9PEZI</name>
<keyword evidence="4" id="KW-0067">ATP-binding</keyword>
<dbReference type="InterPro" id="IPR036390">
    <property type="entry name" value="WH_DNA-bd_sf"/>
</dbReference>
<dbReference type="Proteomes" id="UP001583280">
    <property type="component" value="Unassembled WGS sequence"/>
</dbReference>
<evidence type="ECO:0000256" key="2">
    <source>
        <dbReference type="ARBA" id="ARBA00022801"/>
    </source>
</evidence>
<feature type="domain" description="Helicase C-terminal" evidence="7">
    <location>
        <begin position="449"/>
        <end position="648"/>
    </location>
</feature>
<dbReference type="InterPro" id="IPR027417">
    <property type="entry name" value="P-loop_NTPase"/>
</dbReference>
<keyword evidence="3" id="KW-0347">Helicase</keyword>
<dbReference type="SMART" id="SM00490">
    <property type="entry name" value="HELICc"/>
    <property type="match status" value="1"/>
</dbReference>
<sequence>MEMDDSHSNSRIKRQILHTTSVDVARQTVATRNAQNIANQQHSLVLPAIGFKRSLTDAFEPGFNGNHVDKDNFKKPHISRSHSLPFQNAKKQPQLFPSEIATLYADDDEVDNAEPSEYSQRKLLAATPTDEIDPTLSLAYDVFGLPPTVVTRFRELGVKSIYPWQRNCLLAPDVLSGGKNLIYSAPTGGGKSLVAEVLMLRRIMQEPRAKAIIVLPYVALVLEKTRWLRNLVEGTKRPGADISEQDLARNPWQQRADADAVRVVGFHGGSKLKATWNDFEIAVCTIEKVCILAFDSRPPLWDMSLIRTIKANSMINTAIQEGYVNNLKAVVLDEIHMIDDGHRGYLMELLTSKLLSIAQPIQIVGMSATISNIELLGCWVEGHAYVTKYRPVPIDEHLVYDSKIYPAANTLSLIKTAKELEAGTQDSPEQAPCAIRAIRPSIYTEFQDPVLNAVVALACETANSGYGVLVFSSSRTGCETVAKWISRALPDPQKIPLKVLEPRLSLIEELGGLSTGLDHVLAETIPYGVGFHHAGITTEERDLIANAYDKGVLKVCVATCSLAAGINLPARRVILQNARMGREFVGPSMLRQMRGRAGRKGKDEVGETYLCCREEELGHVVDLMHSDLPAITSSLNNDERRVQRALLEAISIRLVATFESIYDYLSKTLLYHYDESMDLTSLTTKCIDQLQELKVIEYSDGKEEYTATQLGQAIVASSFNPEDGLFIHRELQRALKSFVMDGDLHVFYIFTPISVSDVVVNWQIFMDEAEKLDKSGERVLQVVGIDMCYLMKLSRGAVLHEKTAEEQEKARIMKRFYLAFQLRDLCNEVPVHIVARKYDMPRGMVQNLSQTSQGFAAGMVKFCDIMGWGALSAVLDHFMDRLKAGARSDLLELAKITFIKSRTARIFWDNGFKTVASIANAAPTELVPVLMQAEPNKIRAPDSVDDNRSKRLLAKAKIISDSANRLWRKFAGAVVTEFRICVVGILTTYVDCAEAEVEASRFEEGLE</sequence>
<dbReference type="InterPro" id="IPR001650">
    <property type="entry name" value="Helicase_C-like"/>
</dbReference>
<dbReference type="Pfam" id="PF00270">
    <property type="entry name" value="DEAD"/>
    <property type="match status" value="1"/>
</dbReference>
<dbReference type="InterPro" id="IPR046931">
    <property type="entry name" value="HTH_61"/>
</dbReference>
<dbReference type="PROSITE" id="PS51194">
    <property type="entry name" value="HELICASE_CTER"/>
    <property type="match status" value="1"/>
</dbReference>
<dbReference type="Gene3D" id="3.40.50.300">
    <property type="entry name" value="P-loop containing nucleotide triphosphate hydrolases"/>
    <property type="match status" value="2"/>
</dbReference>
<dbReference type="InterPro" id="IPR011545">
    <property type="entry name" value="DEAD/DEAH_box_helicase_dom"/>
</dbReference>
<evidence type="ECO:0000259" key="6">
    <source>
        <dbReference type="PROSITE" id="PS51192"/>
    </source>
</evidence>
<proteinExistence type="predicted"/>
<evidence type="ECO:0000256" key="1">
    <source>
        <dbReference type="ARBA" id="ARBA00022741"/>
    </source>
</evidence>
<dbReference type="CDD" id="cd18795">
    <property type="entry name" value="SF2_C_Ski2"/>
    <property type="match status" value="1"/>
</dbReference>
<dbReference type="SMART" id="SM00487">
    <property type="entry name" value="DEXDc"/>
    <property type="match status" value="1"/>
</dbReference>
<dbReference type="InterPro" id="IPR048960">
    <property type="entry name" value="POLQ-like_helical"/>
</dbReference>
<evidence type="ECO:0000259" key="7">
    <source>
        <dbReference type="PROSITE" id="PS51194"/>
    </source>
</evidence>
<dbReference type="SUPFAM" id="SSF46785">
    <property type="entry name" value="Winged helix' DNA-binding domain"/>
    <property type="match status" value="1"/>
</dbReference>
<dbReference type="InterPro" id="IPR057220">
    <property type="entry name" value="DUF7898"/>
</dbReference>
<comment type="catalytic activity">
    <reaction evidence="5">
        <text>ATP + H2O = ADP + phosphate + H(+)</text>
        <dbReference type="Rhea" id="RHEA:13065"/>
        <dbReference type="ChEBI" id="CHEBI:15377"/>
        <dbReference type="ChEBI" id="CHEBI:15378"/>
        <dbReference type="ChEBI" id="CHEBI:30616"/>
        <dbReference type="ChEBI" id="CHEBI:43474"/>
        <dbReference type="ChEBI" id="CHEBI:456216"/>
        <dbReference type="EC" id="5.6.2.4"/>
    </reaction>
</comment>
<dbReference type="Gene3D" id="1.10.3380.20">
    <property type="match status" value="1"/>
</dbReference>
<dbReference type="PANTHER" id="PTHR47961">
    <property type="entry name" value="DNA POLYMERASE THETA, PUTATIVE (AFU_ORTHOLOGUE AFUA_1G05260)-RELATED"/>
    <property type="match status" value="1"/>
</dbReference>
<dbReference type="Pfam" id="PF00271">
    <property type="entry name" value="Helicase_C"/>
    <property type="match status" value="1"/>
</dbReference>
<dbReference type="Pfam" id="PF21099">
    <property type="entry name" value="POLQ_helical"/>
    <property type="match status" value="1"/>
</dbReference>